<dbReference type="EMBL" id="JAUIQD010000005">
    <property type="protein sequence ID" value="KAK3350348.1"/>
    <property type="molecule type" value="Genomic_DNA"/>
</dbReference>
<evidence type="ECO:0000313" key="2">
    <source>
        <dbReference type="Proteomes" id="UP001275084"/>
    </source>
</evidence>
<proteinExistence type="predicted"/>
<evidence type="ECO:0000313" key="1">
    <source>
        <dbReference type="EMBL" id="KAK3350348.1"/>
    </source>
</evidence>
<reference evidence="1" key="2">
    <citation type="submission" date="2023-06" db="EMBL/GenBank/DDBJ databases">
        <authorList>
            <consortium name="Lawrence Berkeley National Laboratory"/>
            <person name="Haridas S."/>
            <person name="Hensen N."/>
            <person name="Bonometti L."/>
            <person name="Westerberg I."/>
            <person name="Brannstrom I.O."/>
            <person name="Guillou S."/>
            <person name="Cros-Aarteil S."/>
            <person name="Calhoun S."/>
            <person name="Kuo A."/>
            <person name="Mondo S."/>
            <person name="Pangilinan J."/>
            <person name="Riley R."/>
            <person name="Labutti K."/>
            <person name="Andreopoulos B."/>
            <person name="Lipzen A."/>
            <person name="Chen C."/>
            <person name="Yanf M."/>
            <person name="Daum C."/>
            <person name="Ng V."/>
            <person name="Clum A."/>
            <person name="Steindorff A."/>
            <person name="Ohm R."/>
            <person name="Martin F."/>
            <person name="Silar P."/>
            <person name="Natvig D."/>
            <person name="Lalanne C."/>
            <person name="Gautier V."/>
            <person name="Ament-Velasquez S.L."/>
            <person name="Kruys A."/>
            <person name="Hutchinson M.I."/>
            <person name="Powell A.J."/>
            <person name="Barry K."/>
            <person name="Miller A.N."/>
            <person name="Grigoriev I.V."/>
            <person name="Debuchy R."/>
            <person name="Gladieux P."/>
            <person name="Thoren M.H."/>
            <person name="Johannesson H."/>
        </authorList>
    </citation>
    <scope>NUCLEOTIDE SEQUENCE</scope>
    <source>
        <strain evidence="1">CBS 955.72</strain>
    </source>
</reference>
<name>A0AAJ0MDA2_9PEZI</name>
<dbReference type="Proteomes" id="UP001275084">
    <property type="component" value="Unassembled WGS sequence"/>
</dbReference>
<dbReference type="AlphaFoldDB" id="A0AAJ0MDA2"/>
<gene>
    <name evidence="1" type="ORF">B0T25DRAFT_611615</name>
</gene>
<sequence>MPHLDLWYDFGFAICTSLHAESTLVNMYKDLLLDNQPPLHSYYSSLGSMSYTPPDYPTCPFAAFWRAWEAGTLMSLFDRYGTHRGAWPYRATLDLHLLRCFLPYPGKPPLRPSVKLRQFLPIEGANVLTCAPDVADATIEYRFHPLLDTRVRLDLHGFYTRVFERGTHPDVVDGAMREGRLHEEAEAWSGREVDERVKRALEEYPSINTIIVPNGEESWFLT</sequence>
<organism evidence="1 2">
    <name type="scientific">Lasiosphaeria hispida</name>
    <dbReference type="NCBI Taxonomy" id="260671"/>
    <lineage>
        <taxon>Eukaryota</taxon>
        <taxon>Fungi</taxon>
        <taxon>Dikarya</taxon>
        <taxon>Ascomycota</taxon>
        <taxon>Pezizomycotina</taxon>
        <taxon>Sordariomycetes</taxon>
        <taxon>Sordariomycetidae</taxon>
        <taxon>Sordariales</taxon>
        <taxon>Lasiosphaeriaceae</taxon>
        <taxon>Lasiosphaeria</taxon>
    </lineage>
</organism>
<accession>A0AAJ0MDA2</accession>
<keyword evidence="2" id="KW-1185">Reference proteome</keyword>
<protein>
    <submittedName>
        <fullName evidence="1">Uncharacterized protein</fullName>
    </submittedName>
</protein>
<reference evidence="1" key="1">
    <citation type="journal article" date="2023" name="Mol. Phylogenet. Evol.">
        <title>Genome-scale phylogeny and comparative genomics of the fungal order Sordariales.</title>
        <authorList>
            <person name="Hensen N."/>
            <person name="Bonometti L."/>
            <person name="Westerberg I."/>
            <person name="Brannstrom I.O."/>
            <person name="Guillou S."/>
            <person name="Cros-Aarteil S."/>
            <person name="Calhoun S."/>
            <person name="Haridas S."/>
            <person name="Kuo A."/>
            <person name="Mondo S."/>
            <person name="Pangilinan J."/>
            <person name="Riley R."/>
            <person name="LaButti K."/>
            <person name="Andreopoulos B."/>
            <person name="Lipzen A."/>
            <person name="Chen C."/>
            <person name="Yan M."/>
            <person name="Daum C."/>
            <person name="Ng V."/>
            <person name="Clum A."/>
            <person name="Steindorff A."/>
            <person name="Ohm R.A."/>
            <person name="Martin F."/>
            <person name="Silar P."/>
            <person name="Natvig D.O."/>
            <person name="Lalanne C."/>
            <person name="Gautier V."/>
            <person name="Ament-Velasquez S.L."/>
            <person name="Kruys A."/>
            <person name="Hutchinson M.I."/>
            <person name="Powell A.J."/>
            <person name="Barry K."/>
            <person name="Miller A.N."/>
            <person name="Grigoriev I.V."/>
            <person name="Debuchy R."/>
            <person name="Gladieux P."/>
            <person name="Hiltunen Thoren M."/>
            <person name="Johannesson H."/>
        </authorList>
    </citation>
    <scope>NUCLEOTIDE SEQUENCE</scope>
    <source>
        <strain evidence="1">CBS 955.72</strain>
    </source>
</reference>
<comment type="caution">
    <text evidence="1">The sequence shown here is derived from an EMBL/GenBank/DDBJ whole genome shotgun (WGS) entry which is preliminary data.</text>
</comment>